<dbReference type="Gene3D" id="4.10.240.10">
    <property type="entry name" value="Zn(2)-C6 fungal-type DNA-binding domain"/>
    <property type="match status" value="1"/>
</dbReference>
<dbReference type="InterPro" id="IPR001138">
    <property type="entry name" value="Zn2Cys6_DnaBD"/>
</dbReference>
<dbReference type="EMBL" id="JPOX01000006">
    <property type="protein sequence ID" value="KFX50997.1"/>
    <property type="molecule type" value="Genomic_DNA"/>
</dbReference>
<feature type="region of interest" description="Disordered" evidence="5">
    <location>
        <begin position="1"/>
        <end position="32"/>
    </location>
</feature>
<dbReference type="AlphaFoldDB" id="A0A093VER0"/>
<evidence type="ECO:0000256" key="5">
    <source>
        <dbReference type="SAM" id="MobiDB-lite"/>
    </source>
</evidence>
<keyword evidence="1" id="KW-0805">Transcription regulation</keyword>
<dbReference type="CDD" id="cd00067">
    <property type="entry name" value="GAL4"/>
    <property type="match status" value="1"/>
</dbReference>
<sequence length="419" mass="47163">MQNQDVDVQLDGTGHSSTTTDDTLSGQSRPKKLYHKKSRTGCATCRSRRVKCDEVHPICGNCERYGVNCFYDRVKLAIAGSQGGQNQNRAQNAPTGQLSAYVANRTSRHLLELRLIHHFTTQTVDTLPTSPEPGLAKIWRESCPELATKHPALLDSIFAMAALHITLTQPSSDLFNAHCQYMDSALRGHRNDVSHVNISNVDAVWFTSSLLRTTLFARLQYRDTQPYQLPEEWLSLIGMLRSTFYSIWSVVRSDPEAAKGSVMILFRDASVAQRWWSRKLDVEKAQAFSHLIERVNPRDQLEPWDPEISEAYMYASAALGNLKESVDVMGVIGFIGLLPAKFSHLLLERRPRALVIFAHYFAFMPELSDMWMVGAAPQKEITGIASVVPEEWQPLMQWPLSVRDSLVSAVNDEDDLTKS</sequence>
<dbReference type="GO" id="GO:0008270">
    <property type="term" value="F:zinc ion binding"/>
    <property type="evidence" value="ECO:0007669"/>
    <property type="project" value="InterPro"/>
</dbReference>
<organism evidence="7">
    <name type="scientific">Talaromyces marneffei PM1</name>
    <dbReference type="NCBI Taxonomy" id="1077442"/>
    <lineage>
        <taxon>Eukaryota</taxon>
        <taxon>Fungi</taxon>
        <taxon>Dikarya</taxon>
        <taxon>Ascomycota</taxon>
        <taxon>Pezizomycotina</taxon>
        <taxon>Eurotiomycetes</taxon>
        <taxon>Eurotiomycetidae</taxon>
        <taxon>Eurotiales</taxon>
        <taxon>Trichocomaceae</taxon>
        <taxon>Talaromyces</taxon>
        <taxon>Talaromyces sect. Talaromyces</taxon>
    </lineage>
</organism>
<dbReference type="InterPro" id="IPR036864">
    <property type="entry name" value="Zn2-C6_fun-type_DNA-bd_sf"/>
</dbReference>
<keyword evidence="3" id="KW-0804">Transcription</keyword>
<dbReference type="SMART" id="SM00066">
    <property type="entry name" value="GAL4"/>
    <property type="match status" value="1"/>
</dbReference>
<dbReference type="Pfam" id="PF00172">
    <property type="entry name" value="Zn_clus"/>
    <property type="match status" value="1"/>
</dbReference>
<dbReference type="HOGENOM" id="CLU_024934_6_0_1"/>
<dbReference type="InterPro" id="IPR021858">
    <property type="entry name" value="Fun_TF"/>
</dbReference>
<evidence type="ECO:0000256" key="3">
    <source>
        <dbReference type="ARBA" id="ARBA00023163"/>
    </source>
</evidence>
<feature type="domain" description="Zn(2)-C6 fungal-type" evidence="6">
    <location>
        <begin position="41"/>
        <end position="71"/>
    </location>
</feature>
<evidence type="ECO:0000259" key="6">
    <source>
        <dbReference type="PROSITE" id="PS50048"/>
    </source>
</evidence>
<keyword evidence="2" id="KW-0238">DNA-binding</keyword>
<gene>
    <name evidence="7" type="ORF">GQ26_0062620</name>
</gene>
<reference evidence="7" key="2">
    <citation type="journal article" date="2014" name="PLoS Genet.">
        <title>Signature gene expression reveals novel clues to the molecular mechanisms of dimorphic transition in Penicillium marneffei.</title>
        <authorList>
            <person name="Yang E."/>
            <person name="Wang G."/>
            <person name="Cai J."/>
            <person name="Woo P.C."/>
            <person name="Lau S.K."/>
            <person name="Yuen K.-Y."/>
            <person name="Chow W.-N."/>
            <person name="Lin X."/>
        </authorList>
    </citation>
    <scope>NUCLEOTIDE SEQUENCE</scope>
    <source>
        <strain evidence="7">PM1</strain>
    </source>
</reference>
<evidence type="ECO:0000256" key="4">
    <source>
        <dbReference type="ARBA" id="ARBA00023242"/>
    </source>
</evidence>
<dbReference type="PANTHER" id="PTHR47784:SF5">
    <property type="entry name" value="STEROL UPTAKE CONTROL PROTEIN 2"/>
    <property type="match status" value="1"/>
</dbReference>
<comment type="caution">
    <text evidence="7">The sequence shown here is derived from an EMBL/GenBank/DDBJ whole genome shotgun (WGS) entry which is preliminary data.</text>
</comment>
<dbReference type="PROSITE" id="PS00463">
    <property type="entry name" value="ZN2_CY6_FUNGAL_1"/>
    <property type="match status" value="1"/>
</dbReference>
<keyword evidence="4" id="KW-0539">Nucleus</keyword>
<reference key="1">
    <citation type="journal article" date="2014" name="PLoS Genet.">
        <title>Signature Gene Expression Reveals Novel Clues to the Molecular Mechanisms of Dimorphic Transition in Penicillium marneffei.</title>
        <authorList>
            <person name="Yang E."/>
            <person name="Wang G."/>
            <person name="Cai J."/>
            <person name="Woo P.C."/>
            <person name="Lau S.K."/>
            <person name="Yuen K.-Y."/>
            <person name="Chow W.-N."/>
            <person name="Lin X."/>
        </authorList>
    </citation>
    <scope>NUCLEOTIDE SEQUENCE [LARGE SCALE GENOMIC DNA]</scope>
    <source>
        <strain>PM1</strain>
    </source>
</reference>
<feature type="compositionally biased region" description="Low complexity" evidence="5">
    <location>
        <begin position="10"/>
        <end position="26"/>
    </location>
</feature>
<dbReference type="InterPro" id="IPR053157">
    <property type="entry name" value="Sterol_Uptake_Regulator"/>
</dbReference>
<dbReference type="PANTHER" id="PTHR47784">
    <property type="entry name" value="STEROL UPTAKE CONTROL PROTEIN 2"/>
    <property type="match status" value="1"/>
</dbReference>
<dbReference type="Pfam" id="PF11951">
    <property type="entry name" value="Fungal_trans_2"/>
    <property type="match status" value="1"/>
</dbReference>
<evidence type="ECO:0000313" key="7">
    <source>
        <dbReference type="EMBL" id="KFX50997.1"/>
    </source>
</evidence>
<name>A0A093VER0_TALMA</name>
<evidence type="ECO:0000256" key="1">
    <source>
        <dbReference type="ARBA" id="ARBA00023015"/>
    </source>
</evidence>
<proteinExistence type="predicted"/>
<dbReference type="eggNOG" id="ENOG502SJ8W">
    <property type="taxonomic scope" value="Eukaryota"/>
</dbReference>
<dbReference type="PROSITE" id="PS50048">
    <property type="entry name" value="ZN2_CY6_FUNGAL_2"/>
    <property type="match status" value="1"/>
</dbReference>
<dbReference type="GO" id="GO:0003677">
    <property type="term" value="F:DNA binding"/>
    <property type="evidence" value="ECO:0007669"/>
    <property type="project" value="UniProtKB-KW"/>
</dbReference>
<dbReference type="GO" id="GO:0001228">
    <property type="term" value="F:DNA-binding transcription activator activity, RNA polymerase II-specific"/>
    <property type="evidence" value="ECO:0007669"/>
    <property type="project" value="TreeGrafter"/>
</dbReference>
<protein>
    <submittedName>
        <fullName evidence="7">Sterol regulatory element-binding protein ECM22</fullName>
    </submittedName>
</protein>
<evidence type="ECO:0000256" key="2">
    <source>
        <dbReference type="ARBA" id="ARBA00023125"/>
    </source>
</evidence>
<dbReference type="SUPFAM" id="SSF57701">
    <property type="entry name" value="Zn2/Cys6 DNA-binding domain"/>
    <property type="match status" value="1"/>
</dbReference>
<accession>A0A093VER0</accession>